<dbReference type="InterPro" id="IPR033749">
    <property type="entry name" value="Polyprenyl_synt_CS"/>
</dbReference>
<dbReference type="Gene3D" id="1.10.600.10">
    <property type="entry name" value="Farnesyl Diphosphate Synthase"/>
    <property type="match status" value="1"/>
</dbReference>
<dbReference type="PANTHER" id="PTHR43281">
    <property type="entry name" value="FARNESYL DIPHOSPHATE SYNTHASE"/>
    <property type="match status" value="1"/>
</dbReference>
<evidence type="ECO:0000313" key="14">
    <source>
        <dbReference type="Proteomes" id="UP000254082"/>
    </source>
</evidence>
<evidence type="ECO:0000313" key="13">
    <source>
        <dbReference type="EMBL" id="SUN36975.1"/>
    </source>
</evidence>
<evidence type="ECO:0000256" key="1">
    <source>
        <dbReference type="ARBA" id="ARBA00001946"/>
    </source>
</evidence>
<proteinExistence type="inferred from homology"/>
<dbReference type="SUPFAM" id="SSF48576">
    <property type="entry name" value="Terpenoid synthases"/>
    <property type="match status" value="1"/>
</dbReference>
<comment type="cofactor">
    <cofactor evidence="1">
        <name>Mg(2+)</name>
        <dbReference type="ChEBI" id="CHEBI:18420"/>
    </cofactor>
</comment>
<dbReference type="PROSITE" id="PS00444">
    <property type="entry name" value="POLYPRENYL_SYNTHASE_2"/>
    <property type="match status" value="1"/>
</dbReference>
<dbReference type="PROSITE" id="PS00723">
    <property type="entry name" value="POLYPRENYL_SYNTHASE_1"/>
    <property type="match status" value="1"/>
</dbReference>
<dbReference type="FunFam" id="1.10.600.10:FF:000001">
    <property type="entry name" value="Geranylgeranyl diphosphate synthase"/>
    <property type="match status" value="1"/>
</dbReference>
<dbReference type="Pfam" id="PF00348">
    <property type="entry name" value="polyprenyl_synt"/>
    <property type="match status" value="1"/>
</dbReference>
<dbReference type="GO" id="GO:0005737">
    <property type="term" value="C:cytoplasm"/>
    <property type="evidence" value="ECO:0007669"/>
    <property type="project" value="UniProtKB-ARBA"/>
</dbReference>
<reference evidence="13 14" key="1">
    <citation type="submission" date="2018-06" db="EMBL/GenBank/DDBJ databases">
        <authorList>
            <consortium name="Pathogen Informatics"/>
            <person name="Doyle S."/>
        </authorList>
    </citation>
    <scope>NUCLEOTIDE SEQUENCE [LARGE SCALE GENOMIC DNA]</scope>
    <source>
        <strain evidence="14">NCTC 11391</strain>
    </source>
</reference>
<evidence type="ECO:0000256" key="4">
    <source>
        <dbReference type="ARBA" id="ARBA00015100"/>
    </source>
</evidence>
<keyword evidence="7" id="KW-0460">Magnesium</keyword>
<evidence type="ECO:0000256" key="2">
    <source>
        <dbReference type="ARBA" id="ARBA00006706"/>
    </source>
</evidence>
<dbReference type="PANTHER" id="PTHR43281:SF1">
    <property type="entry name" value="FARNESYL DIPHOSPHATE SYNTHASE"/>
    <property type="match status" value="1"/>
</dbReference>
<evidence type="ECO:0000256" key="9">
    <source>
        <dbReference type="ARBA" id="ARBA00032380"/>
    </source>
</evidence>
<dbReference type="SFLD" id="SFLDG01017">
    <property type="entry name" value="Polyprenyl_Transferase_Like"/>
    <property type="match status" value="1"/>
</dbReference>
<dbReference type="OrthoDB" id="9805316at2"/>
<dbReference type="InterPro" id="IPR000092">
    <property type="entry name" value="Polyprenyl_synt"/>
</dbReference>
<dbReference type="EC" id="2.5.1.10" evidence="3"/>
<comment type="similarity">
    <text evidence="2 12">Belongs to the FPP/GGPP synthase family.</text>
</comment>
<evidence type="ECO:0000256" key="11">
    <source>
        <dbReference type="ARBA" id="ARBA00049399"/>
    </source>
</evidence>
<organism evidence="13 14">
    <name type="scientific">Streptococcus downei MFe28</name>
    <dbReference type="NCBI Taxonomy" id="764290"/>
    <lineage>
        <taxon>Bacteria</taxon>
        <taxon>Bacillati</taxon>
        <taxon>Bacillota</taxon>
        <taxon>Bacilli</taxon>
        <taxon>Lactobacillales</taxon>
        <taxon>Streptococcaceae</taxon>
        <taxon>Streptococcus</taxon>
    </lineage>
</organism>
<dbReference type="Proteomes" id="UP000254082">
    <property type="component" value="Unassembled WGS sequence"/>
</dbReference>
<dbReference type="CDD" id="cd00685">
    <property type="entry name" value="Trans_IPPS_HT"/>
    <property type="match status" value="1"/>
</dbReference>
<accession>A0A380JG06</accession>
<dbReference type="AlphaFoldDB" id="A0A380JG06"/>
<evidence type="ECO:0000256" key="12">
    <source>
        <dbReference type="RuleBase" id="RU004466"/>
    </source>
</evidence>
<keyword evidence="8" id="KW-0414">Isoprene biosynthesis</keyword>
<sequence>MTKLEKIDAALKEFYEQSQVSPRLMEAILYSVHAGGKRIRPLLLLETLEGFGIELTKAHYQVAAALEMIHTGSLIHDDLPAMDDDDYRRGRLTNHKQFDEATAILAGDSLFLDPYGLIAQTDLHPSIALALIADLSQASGSFGMVAGQMLDIEGEEQTLTLDQVYTIHSHKTGKLLAFPFKAAGLLAQQDSAILAQLEEVGLLVGTAFQVRDDILDVTASFEELGKTPQKDVAAQKATYPSLLGLEQSYSILNDSLDKAGAIFHKLEVDRDFNPEKILKILERLRLHA</sequence>
<name>A0A380JG06_STRDO</name>
<dbReference type="GO" id="GO:0046872">
    <property type="term" value="F:metal ion binding"/>
    <property type="evidence" value="ECO:0007669"/>
    <property type="project" value="UniProtKB-KW"/>
</dbReference>
<evidence type="ECO:0000256" key="10">
    <source>
        <dbReference type="ARBA" id="ARBA00032873"/>
    </source>
</evidence>
<keyword evidence="5 12" id="KW-0808">Transferase</keyword>
<dbReference type="InterPro" id="IPR053378">
    <property type="entry name" value="Prenyl_diphosphate_synthase"/>
</dbReference>
<dbReference type="EMBL" id="UHFA01000002">
    <property type="protein sequence ID" value="SUN36975.1"/>
    <property type="molecule type" value="Genomic_DNA"/>
</dbReference>
<gene>
    <name evidence="13" type="ORF">NCTC11391_01852</name>
</gene>
<evidence type="ECO:0000256" key="3">
    <source>
        <dbReference type="ARBA" id="ARBA00012439"/>
    </source>
</evidence>
<comment type="catalytic activity">
    <reaction evidence="11">
        <text>isopentenyl diphosphate + (2E)-geranyl diphosphate = (2E,6E)-farnesyl diphosphate + diphosphate</text>
        <dbReference type="Rhea" id="RHEA:19361"/>
        <dbReference type="ChEBI" id="CHEBI:33019"/>
        <dbReference type="ChEBI" id="CHEBI:58057"/>
        <dbReference type="ChEBI" id="CHEBI:128769"/>
        <dbReference type="ChEBI" id="CHEBI:175763"/>
        <dbReference type="EC" id="2.5.1.10"/>
    </reaction>
</comment>
<evidence type="ECO:0000256" key="6">
    <source>
        <dbReference type="ARBA" id="ARBA00022723"/>
    </source>
</evidence>
<dbReference type="SFLD" id="SFLDS00005">
    <property type="entry name" value="Isoprenoid_Synthase_Type_I"/>
    <property type="match status" value="1"/>
</dbReference>
<dbReference type="GO" id="GO:0016114">
    <property type="term" value="P:terpenoid biosynthetic process"/>
    <property type="evidence" value="ECO:0007669"/>
    <property type="project" value="UniProtKB-ARBA"/>
</dbReference>
<dbReference type="RefSeq" id="WP_002996466.1">
    <property type="nucleotide sequence ID" value="NZ_UHFA01000002.1"/>
</dbReference>
<protein>
    <recommendedName>
        <fullName evidence="4">Farnesyl diphosphate synthase</fullName>
        <ecNumber evidence="3">2.5.1.10</ecNumber>
    </recommendedName>
    <alternativeName>
        <fullName evidence="10">(2E,6E)-farnesyl diphosphate synthase</fullName>
    </alternativeName>
    <alternativeName>
        <fullName evidence="9">Geranyltranstransferase</fullName>
    </alternativeName>
</protein>
<keyword evidence="14" id="KW-1185">Reference proteome</keyword>
<evidence type="ECO:0000256" key="8">
    <source>
        <dbReference type="ARBA" id="ARBA00023229"/>
    </source>
</evidence>
<dbReference type="InterPro" id="IPR008949">
    <property type="entry name" value="Isoprenoid_synthase_dom_sf"/>
</dbReference>
<evidence type="ECO:0000256" key="5">
    <source>
        <dbReference type="ARBA" id="ARBA00022679"/>
    </source>
</evidence>
<dbReference type="NCBIfam" id="NF045485">
    <property type="entry name" value="FPPsyn"/>
    <property type="match status" value="1"/>
</dbReference>
<keyword evidence="6" id="KW-0479">Metal-binding</keyword>
<evidence type="ECO:0000256" key="7">
    <source>
        <dbReference type="ARBA" id="ARBA00022842"/>
    </source>
</evidence>
<dbReference type="GO" id="GO:0004337">
    <property type="term" value="F:(2E,6E)-farnesyl diphosphate synthase activity"/>
    <property type="evidence" value="ECO:0007669"/>
    <property type="project" value="UniProtKB-EC"/>
</dbReference>